<dbReference type="EMBL" id="AWGH01000032">
    <property type="protein sequence ID" value="ODN86313.1"/>
    <property type="molecule type" value="Genomic_DNA"/>
</dbReference>
<accession>A0A1E3ICH1</accession>
<sequence length="322" mass="35537">MEDTYTSVEVSPGMAEKIMELLASGGGNQRIQSNSESDSSDSSISPSLEALEKYTKTLTLTDTRTLETLGKTTQPHNICPNLQRLHIHSTTFSTNVDEALDADQAGARLRDLLRVFTRLVPSVPHAVFSFSPGEFLVTADEPEKGLPSIITLRQKAVVPILLPVDTLTFLLPSALYTESEWTSFGDSVKLYELALCWVPRKKVRFVFEFNQALTGAKQMGKVFSRLILVAGEIYGEKPYPAVKLEIAIPYKAGFTEPIAKTLTTRLYGIMGATLEACRAHELEGDGKEIGERGEEEWGRIMRYWEGGNVEIKGMGEEDVANA</sequence>
<dbReference type="OrthoDB" id="10311063at2759"/>
<gene>
    <name evidence="2" type="ORF">L198_07331</name>
</gene>
<organism evidence="2 3">
    <name type="scientific">Cryptococcus wingfieldii CBS 7118</name>
    <dbReference type="NCBI Taxonomy" id="1295528"/>
    <lineage>
        <taxon>Eukaryota</taxon>
        <taxon>Fungi</taxon>
        <taxon>Dikarya</taxon>
        <taxon>Basidiomycota</taxon>
        <taxon>Agaricomycotina</taxon>
        <taxon>Tremellomycetes</taxon>
        <taxon>Tremellales</taxon>
        <taxon>Cryptococcaceae</taxon>
        <taxon>Cryptococcus</taxon>
    </lineage>
</organism>
<evidence type="ECO:0000313" key="3">
    <source>
        <dbReference type="Proteomes" id="UP000094819"/>
    </source>
</evidence>
<protein>
    <submittedName>
        <fullName evidence="2">Uncharacterized protein</fullName>
    </submittedName>
</protein>
<comment type="caution">
    <text evidence="2">The sequence shown here is derived from an EMBL/GenBank/DDBJ whole genome shotgun (WGS) entry which is preliminary data.</text>
</comment>
<dbReference type="Proteomes" id="UP000094819">
    <property type="component" value="Unassembled WGS sequence"/>
</dbReference>
<dbReference type="RefSeq" id="XP_019028690.1">
    <property type="nucleotide sequence ID" value="XM_019179334.1"/>
</dbReference>
<feature type="region of interest" description="Disordered" evidence="1">
    <location>
        <begin position="27"/>
        <end position="46"/>
    </location>
</feature>
<reference evidence="2 3" key="1">
    <citation type="submission" date="2016-06" db="EMBL/GenBank/DDBJ databases">
        <title>Evolution of pathogenesis and genome organization in the Tremellales.</title>
        <authorList>
            <person name="Cuomo C."/>
            <person name="Litvintseva A."/>
            <person name="Heitman J."/>
            <person name="Chen Y."/>
            <person name="Sun S."/>
            <person name="Springer D."/>
            <person name="Dromer F."/>
            <person name="Young S."/>
            <person name="Zeng Q."/>
            <person name="Chapman S."/>
            <person name="Gujja S."/>
            <person name="Saif S."/>
            <person name="Birren B."/>
        </authorList>
    </citation>
    <scope>NUCLEOTIDE SEQUENCE [LARGE SCALE GENOMIC DNA]</scope>
    <source>
        <strain evidence="2 3">CBS 7118</strain>
    </source>
</reference>
<proteinExistence type="predicted"/>
<feature type="compositionally biased region" description="Low complexity" evidence="1">
    <location>
        <begin position="33"/>
        <end position="46"/>
    </location>
</feature>
<keyword evidence="3" id="KW-1185">Reference proteome</keyword>
<dbReference type="AlphaFoldDB" id="A0A1E3ICH1"/>
<evidence type="ECO:0000256" key="1">
    <source>
        <dbReference type="SAM" id="MobiDB-lite"/>
    </source>
</evidence>
<evidence type="ECO:0000313" key="2">
    <source>
        <dbReference type="EMBL" id="ODN86313.1"/>
    </source>
</evidence>
<dbReference type="GeneID" id="30196542"/>
<name>A0A1E3ICH1_9TREE</name>